<gene>
    <name evidence="1" type="ORF">GCM10010946_34590</name>
</gene>
<reference evidence="2" key="1">
    <citation type="journal article" date="2019" name="Int. J. Syst. Evol. Microbiol.">
        <title>The Global Catalogue of Microorganisms (GCM) 10K type strain sequencing project: providing services to taxonomists for standard genome sequencing and annotation.</title>
        <authorList>
            <consortium name="The Broad Institute Genomics Platform"/>
            <consortium name="The Broad Institute Genome Sequencing Center for Infectious Disease"/>
            <person name="Wu L."/>
            <person name="Ma J."/>
        </authorList>
    </citation>
    <scope>NUCLEOTIDE SEQUENCE [LARGE SCALE GENOMIC DNA]</scope>
    <source>
        <strain evidence="2">KCTC 23917</strain>
    </source>
</reference>
<protein>
    <recommendedName>
        <fullName evidence="3">HK97 gp10 family phage protein</fullName>
    </recommendedName>
</protein>
<keyword evidence="2" id="KW-1185">Reference proteome</keyword>
<dbReference type="RefSeq" id="WP_189358781.1">
    <property type="nucleotide sequence ID" value="NZ_BMYU01000012.1"/>
</dbReference>
<proteinExistence type="predicted"/>
<organism evidence="1 2">
    <name type="scientific">Undibacterium squillarum</name>
    <dbReference type="NCBI Taxonomy" id="1131567"/>
    <lineage>
        <taxon>Bacteria</taxon>
        <taxon>Pseudomonadati</taxon>
        <taxon>Pseudomonadota</taxon>
        <taxon>Betaproteobacteria</taxon>
        <taxon>Burkholderiales</taxon>
        <taxon>Oxalobacteraceae</taxon>
        <taxon>Undibacterium</taxon>
    </lineage>
</organism>
<dbReference type="Proteomes" id="UP000653343">
    <property type="component" value="Unassembled WGS sequence"/>
</dbReference>
<evidence type="ECO:0008006" key="3">
    <source>
        <dbReference type="Google" id="ProtNLM"/>
    </source>
</evidence>
<evidence type="ECO:0000313" key="1">
    <source>
        <dbReference type="EMBL" id="GGX53082.1"/>
    </source>
</evidence>
<dbReference type="EMBL" id="BMYU01000012">
    <property type="protein sequence ID" value="GGX53082.1"/>
    <property type="molecule type" value="Genomic_DNA"/>
</dbReference>
<comment type="caution">
    <text evidence="1">The sequence shown here is derived from an EMBL/GenBank/DDBJ whole genome shotgun (WGS) entry which is preliminary data.</text>
</comment>
<evidence type="ECO:0000313" key="2">
    <source>
        <dbReference type="Proteomes" id="UP000653343"/>
    </source>
</evidence>
<name>A0ABQ2Y3E8_9BURK</name>
<accession>A0ABQ2Y3E8</accession>
<sequence>MITITVKGAAEIVATIDSITQSQLPFATARALTQTARAGRQAATEEIDRAFDSPTSFTRRAIAFRPADKATLTAAVFVKDDQAQYLAPQVFGGKRDFKPFEERFGKTLTGLFAFGGKAAKRNAAGNLSRAEITKIAKGLGGNYFVLTAKSRPDIQLIAMRSKDKKEILPQLVFVTKANYKPRYKFGDVVRQASVDVYEKEFRAAWDAAIKTMRR</sequence>